<feature type="domain" description="DUF7686" evidence="2">
    <location>
        <begin position="52"/>
        <end position="123"/>
    </location>
</feature>
<dbReference type="Pfam" id="PF24828">
    <property type="entry name" value="DUF7713"/>
    <property type="match status" value="1"/>
</dbReference>
<evidence type="ECO:0000259" key="2">
    <source>
        <dbReference type="Pfam" id="PF24735"/>
    </source>
</evidence>
<comment type="caution">
    <text evidence="4">The sequence shown here is derived from an EMBL/GenBank/DDBJ whole genome shotgun (WGS) entry which is preliminary data.</text>
</comment>
<evidence type="ECO:0000313" key="4">
    <source>
        <dbReference type="EMBL" id="GAP38375.1"/>
    </source>
</evidence>
<accession>A0A0K8P848</accession>
<reference evidence="4 5" key="2">
    <citation type="journal article" date="2016" name="Science">
        <title>A bacterium that degrades and assimilates poly(ethylene terephthalate).</title>
        <authorList>
            <person name="Yoshida S."/>
            <person name="Hiraga K."/>
            <person name="Takehana T."/>
            <person name="Taniguchi I."/>
            <person name="Yamaji H."/>
            <person name="Maeda Y."/>
            <person name="Toyohara K."/>
            <person name="Miyamoto K."/>
            <person name="Kimura Y."/>
            <person name="Oda K."/>
        </authorList>
    </citation>
    <scope>NUCLEOTIDE SEQUENCE [LARGE SCALE GENOMIC DNA]</scope>
    <source>
        <strain evidence="5">NBRC 110686 / TISTR 2288 / 201-F6</strain>
    </source>
</reference>
<dbReference type="InterPro" id="IPR056103">
    <property type="entry name" value="DUF7686"/>
</dbReference>
<feature type="domain" description="DUF7685" evidence="1">
    <location>
        <begin position="5"/>
        <end position="47"/>
    </location>
</feature>
<sequence length="194" mass="21978">MQPITCDACRQPTLTHDVVNYGSMEGGYRQLCGRCFNEAAASRLGLQGFEHVVFEPVRMIDGRGTEHEFRFRTRLFGPGMAIDAFELRDGSPAGYEFQVIGEPDDDPLELLGKLIGKMRRALALTHIEDSDHGPQVNDRLILRGIVSSDPDEDHRVPMLVIDGREISWDELGHMVATFEGWQFKLEFRDRSEEV</sequence>
<feature type="domain" description="DUF7713" evidence="3">
    <location>
        <begin position="126"/>
        <end position="192"/>
    </location>
</feature>
<evidence type="ECO:0000259" key="1">
    <source>
        <dbReference type="Pfam" id="PF24734"/>
    </source>
</evidence>
<dbReference type="Pfam" id="PF24735">
    <property type="entry name" value="DUF7686"/>
    <property type="match status" value="1"/>
</dbReference>
<keyword evidence="5" id="KW-1185">Reference proteome</keyword>
<name>A0A0K8P848_PISS1</name>
<dbReference type="OrthoDB" id="7601802at2"/>
<gene>
    <name evidence="4" type="ORF">ISF6_4833</name>
</gene>
<dbReference type="Pfam" id="PF24734">
    <property type="entry name" value="DUF7685"/>
    <property type="match status" value="1"/>
</dbReference>
<evidence type="ECO:0000313" key="5">
    <source>
        <dbReference type="Proteomes" id="UP000037660"/>
    </source>
</evidence>
<dbReference type="AlphaFoldDB" id="A0A0K8P848"/>
<dbReference type="InterPro" id="IPR056102">
    <property type="entry name" value="DUF7685"/>
</dbReference>
<dbReference type="InterPro" id="IPR056130">
    <property type="entry name" value="DUF7713"/>
</dbReference>
<dbReference type="EMBL" id="BBYR01000075">
    <property type="protein sequence ID" value="GAP38375.1"/>
    <property type="molecule type" value="Genomic_DNA"/>
</dbReference>
<dbReference type="Proteomes" id="UP000037660">
    <property type="component" value="Unassembled WGS sequence"/>
</dbReference>
<proteinExistence type="predicted"/>
<protein>
    <submittedName>
        <fullName evidence="4">Uncharacterized protein</fullName>
    </submittedName>
</protein>
<dbReference type="RefSeq" id="WP_054022245.1">
    <property type="nucleotide sequence ID" value="NZ_BBYR01000075.1"/>
</dbReference>
<organism evidence="4 5">
    <name type="scientific">Piscinibacter sakaiensis</name>
    <name type="common">Ideonella sakaiensis</name>
    <dbReference type="NCBI Taxonomy" id="1547922"/>
    <lineage>
        <taxon>Bacteria</taxon>
        <taxon>Pseudomonadati</taxon>
        <taxon>Pseudomonadota</taxon>
        <taxon>Betaproteobacteria</taxon>
        <taxon>Burkholderiales</taxon>
        <taxon>Sphaerotilaceae</taxon>
        <taxon>Piscinibacter</taxon>
    </lineage>
</organism>
<reference evidence="5" key="1">
    <citation type="submission" date="2015-07" db="EMBL/GenBank/DDBJ databases">
        <title>Discovery of a poly(ethylene terephthalate assimilation.</title>
        <authorList>
            <person name="Yoshida S."/>
            <person name="Hiraga K."/>
            <person name="Takehana T."/>
            <person name="Taniguchi I."/>
            <person name="Yamaji H."/>
            <person name="Maeda Y."/>
            <person name="Toyohara K."/>
            <person name="Miyamoto K."/>
            <person name="Kimura Y."/>
            <person name="Oda K."/>
        </authorList>
    </citation>
    <scope>NUCLEOTIDE SEQUENCE [LARGE SCALE GENOMIC DNA]</scope>
    <source>
        <strain evidence="5">NBRC 110686 / TISTR 2288 / 201-F6</strain>
    </source>
</reference>
<evidence type="ECO:0000259" key="3">
    <source>
        <dbReference type="Pfam" id="PF24828"/>
    </source>
</evidence>